<feature type="chain" id="PRO_5041213048" evidence="1">
    <location>
        <begin position="17"/>
        <end position="111"/>
    </location>
</feature>
<name>A0AA35ZE18_LACSI</name>
<proteinExistence type="predicted"/>
<dbReference type="AlphaFoldDB" id="A0AA35ZE18"/>
<evidence type="ECO:0000313" key="2">
    <source>
        <dbReference type="EMBL" id="CAI9290032.1"/>
    </source>
</evidence>
<keyword evidence="3" id="KW-1185">Reference proteome</keyword>
<organism evidence="2 3">
    <name type="scientific">Lactuca saligna</name>
    <name type="common">Willowleaf lettuce</name>
    <dbReference type="NCBI Taxonomy" id="75948"/>
    <lineage>
        <taxon>Eukaryota</taxon>
        <taxon>Viridiplantae</taxon>
        <taxon>Streptophyta</taxon>
        <taxon>Embryophyta</taxon>
        <taxon>Tracheophyta</taxon>
        <taxon>Spermatophyta</taxon>
        <taxon>Magnoliopsida</taxon>
        <taxon>eudicotyledons</taxon>
        <taxon>Gunneridae</taxon>
        <taxon>Pentapetalae</taxon>
        <taxon>asterids</taxon>
        <taxon>campanulids</taxon>
        <taxon>Asterales</taxon>
        <taxon>Asteraceae</taxon>
        <taxon>Cichorioideae</taxon>
        <taxon>Cichorieae</taxon>
        <taxon>Lactucinae</taxon>
        <taxon>Lactuca</taxon>
    </lineage>
</organism>
<evidence type="ECO:0000313" key="3">
    <source>
        <dbReference type="Proteomes" id="UP001177003"/>
    </source>
</evidence>
<keyword evidence="1" id="KW-0732">Signal</keyword>
<dbReference type="Proteomes" id="UP001177003">
    <property type="component" value="Chromosome 6"/>
</dbReference>
<protein>
    <submittedName>
        <fullName evidence="2">Uncharacterized protein</fullName>
    </submittedName>
</protein>
<feature type="signal peptide" evidence="1">
    <location>
        <begin position="1"/>
        <end position="16"/>
    </location>
</feature>
<reference evidence="2" key="1">
    <citation type="submission" date="2023-04" db="EMBL/GenBank/DDBJ databases">
        <authorList>
            <person name="Vijverberg K."/>
            <person name="Xiong W."/>
            <person name="Schranz E."/>
        </authorList>
    </citation>
    <scope>NUCLEOTIDE SEQUENCE</scope>
</reference>
<gene>
    <name evidence="2" type="ORF">LSALG_LOCUS29244</name>
</gene>
<sequence length="111" mass="12204">MEVISSYLVRFVFLLAKTVIDEGGGYQSSPELINLEEKMEDFKTKIVVLKKKVVDLNMKIVDLEPTGACGSDGGGSSVVGGGDSKGWWLVATGGNVYVFFKFEMREKIEFV</sequence>
<evidence type="ECO:0000256" key="1">
    <source>
        <dbReference type="SAM" id="SignalP"/>
    </source>
</evidence>
<accession>A0AA35ZE18</accession>
<dbReference type="EMBL" id="OX465082">
    <property type="protein sequence ID" value="CAI9290032.1"/>
    <property type="molecule type" value="Genomic_DNA"/>
</dbReference>